<evidence type="ECO:0000313" key="4">
    <source>
        <dbReference type="Proteomes" id="UP000199642"/>
    </source>
</evidence>
<dbReference type="STRING" id="435880.SAMN04487988_11394"/>
<sequence length="626" mass="69396">MKKSLLISGILALFFSIHHLANSQAHFNRNIPSEAHTQIGKLISGGINTVGFAPNGGWVVATQDGKSFSRNIPDECYEKIQEFQKLGHIIKHVAFPPKGGNSWIIVTDKTTFSRNIPDEAHKQIQSLQKRGKKIRKVVFPPSARTENSWVILAEDGTFFARNIDDECYQILTNLSQSPLPGKPASRKIHHLEFTPSGGWLVIADDYHFARNIDNEAFKRMNTMRGNKERLDLVMFTPTGGWSVISNGRINQIPSDPIRNFENSVSPDIWKKMRELNVPGVSIAVVMNNEIVWSTGYGFLKNGDKTNAVHPESMFQAASVSKVVAALGGVKLTEDFSIELDEDIQDSFTNYQVPVNSGLKNFTADDITIEGILNHRSGIDGAGVSLPGIRVFDPLQGGGYSGYGQNIPASRLPNLTQILKGDNPANSEKITIAYQADTARRDYYSGPGFTVLQKLTTDLNRSPYERWMKSTILNPMGMQKSAFTVSPETTYKPEELTWGYRNENVRNRYPEYAAAGLYTNANELANLLITINNGGVYKGRSVITKEHALKIQDGLGTNTSDPSINAQNDYYCHGGVNNGYRSFIIGFPTINDRDRRISSAGIVVLTNGSNTDFRYELANAIIDAYGW</sequence>
<keyword evidence="1" id="KW-0732">Signal</keyword>
<dbReference type="InterPro" id="IPR011047">
    <property type="entry name" value="Quinoprotein_ADH-like_sf"/>
</dbReference>
<protein>
    <submittedName>
        <fullName evidence="3">CubicO group peptidase, beta-lactamase class C family</fullName>
    </submittedName>
</protein>
<evidence type="ECO:0000256" key="1">
    <source>
        <dbReference type="SAM" id="SignalP"/>
    </source>
</evidence>
<dbReference type="PANTHER" id="PTHR46825">
    <property type="entry name" value="D-ALANYL-D-ALANINE-CARBOXYPEPTIDASE/ENDOPEPTIDASE AMPH"/>
    <property type="match status" value="1"/>
</dbReference>
<dbReference type="InterPro" id="IPR001466">
    <property type="entry name" value="Beta-lactam-related"/>
</dbReference>
<dbReference type="InterPro" id="IPR015943">
    <property type="entry name" value="WD40/YVTN_repeat-like_dom_sf"/>
</dbReference>
<dbReference type="Proteomes" id="UP000199642">
    <property type="component" value="Unassembled WGS sequence"/>
</dbReference>
<dbReference type="OrthoDB" id="9797709at2"/>
<dbReference type="SUPFAM" id="SSF56601">
    <property type="entry name" value="beta-lactamase/transpeptidase-like"/>
    <property type="match status" value="1"/>
</dbReference>
<organism evidence="3 4">
    <name type="scientific">Algoriphagus hitonicola</name>
    <dbReference type="NCBI Taxonomy" id="435880"/>
    <lineage>
        <taxon>Bacteria</taxon>
        <taxon>Pseudomonadati</taxon>
        <taxon>Bacteroidota</taxon>
        <taxon>Cytophagia</taxon>
        <taxon>Cytophagales</taxon>
        <taxon>Cyclobacteriaceae</taxon>
        <taxon>Algoriphagus</taxon>
    </lineage>
</organism>
<reference evidence="4" key="1">
    <citation type="submission" date="2016-10" db="EMBL/GenBank/DDBJ databases">
        <authorList>
            <person name="Varghese N."/>
            <person name="Submissions S."/>
        </authorList>
    </citation>
    <scope>NUCLEOTIDE SEQUENCE [LARGE SCALE GENOMIC DNA]</scope>
    <source>
        <strain evidence="4">DSM 19315</strain>
    </source>
</reference>
<dbReference type="AlphaFoldDB" id="A0A1I2WMX6"/>
<dbReference type="EMBL" id="FOPC01000013">
    <property type="protein sequence ID" value="SFH02634.1"/>
    <property type="molecule type" value="Genomic_DNA"/>
</dbReference>
<dbReference type="Gene3D" id="2.130.10.10">
    <property type="entry name" value="YVTN repeat-like/Quinoprotein amine dehydrogenase"/>
    <property type="match status" value="1"/>
</dbReference>
<dbReference type="InterPro" id="IPR050491">
    <property type="entry name" value="AmpC-like"/>
</dbReference>
<gene>
    <name evidence="3" type="ORF">SAMN04487988_11394</name>
</gene>
<dbReference type="InterPro" id="IPR012338">
    <property type="entry name" value="Beta-lactam/transpept-like"/>
</dbReference>
<dbReference type="Pfam" id="PF00144">
    <property type="entry name" value="Beta-lactamase"/>
    <property type="match status" value="1"/>
</dbReference>
<name>A0A1I2WMX6_9BACT</name>
<feature type="domain" description="Beta-lactamase-related" evidence="2">
    <location>
        <begin position="272"/>
        <end position="618"/>
    </location>
</feature>
<feature type="chain" id="PRO_5011767486" evidence="1">
    <location>
        <begin position="22"/>
        <end position="626"/>
    </location>
</feature>
<accession>A0A1I2WMX6</accession>
<dbReference type="RefSeq" id="WP_092793590.1">
    <property type="nucleotide sequence ID" value="NZ_FOPC01000013.1"/>
</dbReference>
<proteinExistence type="predicted"/>
<dbReference type="Gene3D" id="3.40.710.10">
    <property type="entry name" value="DD-peptidase/beta-lactamase superfamily"/>
    <property type="match status" value="1"/>
</dbReference>
<dbReference type="SUPFAM" id="SSF50998">
    <property type="entry name" value="Quinoprotein alcohol dehydrogenase-like"/>
    <property type="match status" value="1"/>
</dbReference>
<evidence type="ECO:0000313" key="3">
    <source>
        <dbReference type="EMBL" id="SFH02634.1"/>
    </source>
</evidence>
<feature type="signal peptide" evidence="1">
    <location>
        <begin position="1"/>
        <end position="21"/>
    </location>
</feature>
<keyword evidence="4" id="KW-1185">Reference proteome</keyword>
<evidence type="ECO:0000259" key="2">
    <source>
        <dbReference type="Pfam" id="PF00144"/>
    </source>
</evidence>
<dbReference type="PANTHER" id="PTHR46825:SF12">
    <property type="entry name" value="PENICILLIN-BINDING PROTEIN 4"/>
    <property type="match status" value="1"/>
</dbReference>